<feature type="transmembrane region" description="Helical" evidence="1">
    <location>
        <begin position="353"/>
        <end position="370"/>
    </location>
</feature>
<dbReference type="EMBL" id="FRAD01000006">
    <property type="protein sequence ID" value="SHJ73874.1"/>
    <property type="molecule type" value="Genomic_DNA"/>
</dbReference>
<feature type="transmembrane region" description="Helical" evidence="1">
    <location>
        <begin position="390"/>
        <end position="416"/>
    </location>
</feature>
<evidence type="ECO:0000313" key="2">
    <source>
        <dbReference type="EMBL" id="SHJ73874.1"/>
    </source>
</evidence>
<keyword evidence="3" id="KW-1185">Reference proteome</keyword>
<dbReference type="Proteomes" id="UP000183952">
    <property type="component" value="Unassembled WGS sequence"/>
</dbReference>
<organism evidence="2 3">
    <name type="scientific">Hathewaya proteolytica DSM 3090</name>
    <dbReference type="NCBI Taxonomy" id="1121331"/>
    <lineage>
        <taxon>Bacteria</taxon>
        <taxon>Bacillati</taxon>
        <taxon>Bacillota</taxon>
        <taxon>Clostridia</taxon>
        <taxon>Eubacteriales</taxon>
        <taxon>Clostridiaceae</taxon>
        <taxon>Hathewaya</taxon>
    </lineage>
</organism>
<dbReference type="RefSeq" id="WP_072902584.1">
    <property type="nucleotide sequence ID" value="NZ_FRAD01000006.1"/>
</dbReference>
<gene>
    <name evidence="2" type="ORF">SAMN02745248_00795</name>
</gene>
<keyword evidence="1" id="KW-1133">Transmembrane helix</keyword>
<dbReference type="AlphaFoldDB" id="A0A1M6LRL2"/>
<dbReference type="STRING" id="1121331.SAMN02745248_00795"/>
<evidence type="ECO:0000256" key="1">
    <source>
        <dbReference type="SAM" id="Phobius"/>
    </source>
</evidence>
<accession>A0A1M6LRL2</accession>
<sequence length="492" mass="57107">MFDFLSSSKQVIGTLKSYYEAAAEVNAEFTAIIDALPDENCFDAYLENFKERDDIEITMRACTDFTYRSQDKLVWQDAYNKFLSDGDAEDEVEISIHIEKKYDENNALSIYCFDEFMKYYRGLPVDELLKFFVSAFSNHSYLRFEVLDKVVGLYTHSIGFCQEDECWPQLDIARQEYLKKCENASLFLNRIELPLTPYDFELLGDVEDKDQKTVLLFNKLETMFSYLYLANSSYVVNGKMVLQFSPEQGGFDYEINTIIDNRHICQLFKWAFEGDNTVERAGITRNVICLNCKKSDQISAIGEDIWSSIKSNYVLYQRKTTEQYIEMKNQISTFIIDSSKQLQEMIHDLIDGLKNNFIAVIMFLITIILTDSVDWDDFLKTGSLSQDLMFVTKIFITASVAYLLVTFVAMIVKWWFFRMSYNQLKSNYKEILDKRDMENAFEQDKVIKEAKTKIITAAVVIGVVWIGFLIVIYCFVNHAGQVNVVIPQPPVP</sequence>
<name>A0A1M6LRL2_9CLOT</name>
<keyword evidence="1" id="KW-0812">Transmembrane</keyword>
<feature type="transmembrane region" description="Helical" evidence="1">
    <location>
        <begin position="454"/>
        <end position="473"/>
    </location>
</feature>
<dbReference type="OrthoDB" id="2972222at2"/>
<proteinExistence type="predicted"/>
<keyword evidence="1" id="KW-0472">Membrane</keyword>
<reference evidence="2 3" key="1">
    <citation type="submission" date="2016-11" db="EMBL/GenBank/DDBJ databases">
        <authorList>
            <person name="Jaros S."/>
            <person name="Januszkiewicz K."/>
            <person name="Wedrychowicz H."/>
        </authorList>
    </citation>
    <scope>NUCLEOTIDE SEQUENCE [LARGE SCALE GENOMIC DNA]</scope>
    <source>
        <strain evidence="2 3">DSM 3090</strain>
    </source>
</reference>
<evidence type="ECO:0000313" key="3">
    <source>
        <dbReference type="Proteomes" id="UP000183952"/>
    </source>
</evidence>
<protein>
    <submittedName>
        <fullName evidence="2">Uncharacterized protein</fullName>
    </submittedName>
</protein>